<evidence type="ECO:0000313" key="1">
    <source>
        <dbReference type="EMBL" id="KAI4340772.1"/>
    </source>
</evidence>
<keyword evidence="2" id="KW-1185">Reference proteome</keyword>
<evidence type="ECO:0000313" key="2">
    <source>
        <dbReference type="Proteomes" id="UP001057402"/>
    </source>
</evidence>
<protein>
    <submittedName>
        <fullName evidence="1">Uncharacterized protein</fullName>
    </submittedName>
</protein>
<dbReference type="Proteomes" id="UP001057402">
    <property type="component" value="Chromosome 7"/>
</dbReference>
<proteinExistence type="predicted"/>
<gene>
    <name evidence="1" type="ORF">MLD38_025579</name>
</gene>
<comment type="caution">
    <text evidence="1">The sequence shown here is derived from an EMBL/GenBank/DDBJ whole genome shotgun (WGS) entry which is preliminary data.</text>
</comment>
<reference evidence="2" key="1">
    <citation type="journal article" date="2023" name="Front. Plant Sci.">
        <title>Chromosomal-level genome assembly of Melastoma candidum provides insights into trichome evolution.</title>
        <authorList>
            <person name="Zhong Y."/>
            <person name="Wu W."/>
            <person name="Sun C."/>
            <person name="Zou P."/>
            <person name="Liu Y."/>
            <person name="Dai S."/>
            <person name="Zhou R."/>
        </authorList>
    </citation>
    <scope>NUCLEOTIDE SEQUENCE [LARGE SCALE GENOMIC DNA]</scope>
</reference>
<sequence>MGSCLSKKGSPFSSNSVAVSSAVRATVLPVKPAPKIPQGNAAPETHPPRPDHQGLPNLTPTPKKEVFLIKHRKSHDRDPSPIVPKLVDSTDSSQVTTRPSDNHQVNNMLETSSGLRTSSCTKEEVDAILIQCGRLSRSSSGNCAGRTYSGSKRSYDFDNHDDADVGVAGSVPRGRHFPVSSEEDPGQRRPRCRQSRPSPTRDQGVRRRTPSRERDQQRSSSASRERRVSRSPVRRAENTTNSSLSNAPVNCTGSKLPAKMVSVPATVSGADKTKMNVELKATAVRRIPVKRNHCAGDTTRATASPRSQSPVKQTTLIAKAADNDRQQQLQLQPQPSLSRNSSRKAEKSPYRRNPLGEIDPNTSPHPQPSALLATNNKYQAPANKENEALRVTAKPDVVDKWKCEMAEDARALEEVNAAGQGILQKEPFVQASTVVDVDLDDIHQTLERIKSSRDFGVEKDHREGGSYTSLLLQDIQKFHQNQAAPPSFSLPPCVVKACSIYDAVAGLNSKRSCVYDGLTASSSGNNDGAAFINAKSEAKDPFVESELAVDDDLVEPSILKYVTLKRGGGVLGREEEQESSGSNTLFLGSTDANSSLSNSPNCGTSISAGSWRSAVSGKLHR</sequence>
<organism evidence="1 2">
    <name type="scientific">Melastoma candidum</name>
    <dbReference type="NCBI Taxonomy" id="119954"/>
    <lineage>
        <taxon>Eukaryota</taxon>
        <taxon>Viridiplantae</taxon>
        <taxon>Streptophyta</taxon>
        <taxon>Embryophyta</taxon>
        <taxon>Tracheophyta</taxon>
        <taxon>Spermatophyta</taxon>
        <taxon>Magnoliopsida</taxon>
        <taxon>eudicotyledons</taxon>
        <taxon>Gunneridae</taxon>
        <taxon>Pentapetalae</taxon>
        <taxon>rosids</taxon>
        <taxon>malvids</taxon>
        <taxon>Myrtales</taxon>
        <taxon>Melastomataceae</taxon>
        <taxon>Melastomatoideae</taxon>
        <taxon>Melastomateae</taxon>
        <taxon>Melastoma</taxon>
    </lineage>
</organism>
<accession>A0ACB9NYN9</accession>
<name>A0ACB9NYN9_9MYRT</name>
<dbReference type="EMBL" id="CM042886">
    <property type="protein sequence ID" value="KAI4340772.1"/>
    <property type="molecule type" value="Genomic_DNA"/>
</dbReference>